<dbReference type="SUPFAM" id="SSF49503">
    <property type="entry name" value="Cupredoxins"/>
    <property type="match status" value="2"/>
</dbReference>
<name>A0AAN6Y081_9PEZI</name>
<dbReference type="CDD" id="cd00920">
    <property type="entry name" value="Cupredoxin"/>
    <property type="match status" value="2"/>
</dbReference>
<dbReference type="Proteomes" id="UP001301769">
    <property type="component" value="Unassembled WGS sequence"/>
</dbReference>
<keyword evidence="1" id="KW-0732">Signal</keyword>
<dbReference type="AlphaFoldDB" id="A0AAN6Y081"/>
<dbReference type="InterPro" id="IPR008972">
    <property type="entry name" value="Cupredoxin"/>
</dbReference>
<feature type="chain" id="PRO_5043052799" description="Cupredoxin" evidence="1">
    <location>
        <begin position="21"/>
        <end position="654"/>
    </location>
</feature>
<dbReference type="InterPro" id="IPR052953">
    <property type="entry name" value="Ser-rich/MCO-related"/>
</dbReference>
<keyword evidence="3" id="KW-1185">Reference proteome</keyword>
<dbReference type="PANTHER" id="PTHR34883:SF15">
    <property type="entry name" value="EXTRACELLULAR SERINE-RICH PROTEIN"/>
    <property type="match status" value="1"/>
</dbReference>
<organism evidence="2 3">
    <name type="scientific">Rhypophila decipiens</name>
    <dbReference type="NCBI Taxonomy" id="261697"/>
    <lineage>
        <taxon>Eukaryota</taxon>
        <taxon>Fungi</taxon>
        <taxon>Dikarya</taxon>
        <taxon>Ascomycota</taxon>
        <taxon>Pezizomycotina</taxon>
        <taxon>Sordariomycetes</taxon>
        <taxon>Sordariomycetidae</taxon>
        <taxon>Sordariales</taxon>
        <taxon>Naviculisporaceae</taxon>
        <taxon>Rhypophila</taxon>
    </lineage>
</organism>
<proteinExistence type="predicted"/>
<evidence type="ECO:0008006" key="4">
    <source>
        <dbReference type="Google" id="ProtNLM"/>
    </source>
</evidence>
<evidence type="ECO:0000313" key="3">
    <source>
        <dbReference type="Proteomes" id="UP001301769"/>
    </source>
</evidence>
<reference evidence="2" key="2">
    <citation type="submission" date="2023-05" db="EMBL/GenBank/DDBJ databases">
        <authorList>
            <consortium name="Lawrence Berkeley National Laboratory"/>
            <person name="Steindorff A."/>
            <person name="Hensen N."/>
            <person name="Bonometti L."/>
            <person name="Westerberg I."/>
            <person name="Brannstrom I.O."/>
            <person name="Guillou S."/>
            <person name="Cros-Aarteil S."/>
            <person name="Calhoun S."/>
            <person name="Haridas S."/>
            <person name="Kuo A."/>
            <person name="Mondo S."/>
            <person name="Pangilinan J."/>
            <person name="Riley R."/>
            <person name="Labutti K."/>
            <person name="Andreopoulos B."/>
            <person name="Lipzen A."/>
            <person name="Chen C."/>
            <person name="Yanf M."/>
            <person name="Daum C."/>
            <person name="Ng V."/>
            <person name="Clum A."/>
            <person name="Ohm R."/>
            <person name="Martin F."/>
            <person name="Silar P."/>
            <person name="Natvig D."/>
            <person name="Lalanne C."/>
            <person name="Gautier V."/>
            <person name="Ament-Velasquez S.L."/>
            <person name="Kruys A."/>
            <person name="Hutchinson M.I."/>
            <person name="Powell A.J."/>
            <person name="Barry K."/>
            <person name="Miller A.N."/>
            <person name="Grigoriev I.V."/>
            <person name="Debuchy R."/>
            <person name="Gladieux P."/>
            <person name="Thoren M.H."/>
            <person name="Johannesson H."/>
        </authorList>
    </citation>
    <scope>NUCLEOTIDE SEQUENCE</scope>
    <source>
        <strain evidence="2">PSN293</strain>
    </source>
</reference>
<evidence type="ECO:0000256" key="1">
    <source>
        <dbReference type="SAM" id="SignalP"/>
    </source>
</evidence>
<sequence>MKSTSWSILPITLLAAIAEGAHHVVTVGKGALKFNPENVAAAVGDTIEYQFFAKKHSVTQSSFDKPCQLLDGGFFSGFTPNESADVAAPTTFTITVKDTKPIWAYCSQTNGDHCQQGMVHSINAPSSGNTLDAFKELAKKASKPSQSPPDLLPKAGALEGVRKLNVEVGVNTELKFSPNNITELPGTIVSFKFNPRNHSVVQSSFDKPCQPLEAGGFSSGFIPTAVSPSGATFDITVPDDKPIWFYCAQTTGNHCQSGMVGSINAPSSGNTLEAFIAKAAATLGTPSTIPPDAPLKGTVTVNGTVIQSFNGAVLPPSDGTTGTGGGEVAIPSPGAAIPPQMENMAGGAQPANYNWPPNISDTTVGFLQLLQYIDDVLLHILWTGHSYLSPGGKWETIYPQSIVSTIGSMAAQSLVHRSTATDCLKHYNKELLGTCSYKLAFTTDDSDPKAKVDEFLSSAEKLLLLAIAVLTDAAAKVSTEVNGQWLVPALVSEVGAKGRMTAVVNMMQNRLAAAAPREVWIPAELAWSYITENFVQDCASGAKIETMPDRILPKVEIEDIKKTADGKRVTEIKVEWENKNGGASSPNWVAWIGPWGGLELTEIKAGGKVEVPKSLYGHVWIVVVNEKDVKLGGRYGEWKDVVVAGPEILWVSQP</sequence>
<feature type="signal peptide" evidence="1">
    <location>
        <begin position="1"/>
        <end position="20"/>
    </location>
</feature>
<accession>A0AAN6Y081</accession>
<dbReference type="Gene3D" id="2.60.40.420">
    <property type="entry name" value="Cupredoxins - blue copper proteins"/>
    <property type="match status" value="2"/>
</dbReference>
<evidence type="ECO:0000313" key="2">
    <source>
        <dbReference type="EMBL" id="KAK4210183.1"/>
    </source>
</evidence>
<dbReference type="EMBL" id="MU858182">
    <property type="protein sequence ID" value="KAK4210183.1"/>
    <property type="molecule type" value="Genomic_DNA"/>
</dbReference>
<protein>
    <recommendedName>
        <fullName evidence="4">Cupredoxin</fullName>
    </recommendedName>
</protein>
<comment type="caution">
    <text evidence="2">The sequence shown here is derived from an EMBL/GenBank/DDBJ whole genome shotgun (WGS) entry which is preliminary data.</text>
</comment>
<dbReference type="PANTHER" id="PTHR34883">
    <property type="entry name" value="SERINE-RICH PROTEIN, PUTATIVE-RELATED-RELATED"/>
    <property type="match status" value="1"/>
</dbReference>
<gene>
    <name evidence="2" type="ORF">QBC37DRAFT_429186</name>
</gene>
<reference evidence="2" key="1">
    <citation type="journal article" date="2023" name="Mol. Phylogenet. Evol.">
        <title>Genome-scale phylogeny and comparative genomics of the fungal order Sordariales.</title>
        <authorList>
            <person name="Hensen N."/>
            <person name="Bonometti L."/>
            <person name="Westerberg I."/>
            <person name="Brannstrom I.O."/>
            <person name="Guillou S."/>
            <person name="Cros-Aarteil S."/>
            <person name="Calhoun S."/>
            <person name="Haridas S."/>
            <person name="Kuo A."/>
            <person name="Mondo S."/>
            <person name="Pangilinan J."/>
            <person name="Riley R."/>
            <person name="LaButti K."/>
            <person name="Andreopoulos B."/>
            <person name="Lipzen A."/>
            <person name="Chen C."/>
            <person name="Yan M."/>
            <person name="Daum C."/>
            <person name="Ng V."/>
            <person name="Clum A."/>
            <person name="Steindorff A."/>
            <person name="Ohm R.A."/>
            <person name="Martin F."/>
            <person name="Silar P."/>
            <person name="Natvig D.O."/>
            <person name="Lalanne C."/>
            <person name="Gautier V."/>
            <person name="Ament-Velasquez S.L."/>
            <person name="Kruys A."/>
            <person name="Hutchinson M.I."/>
            <person name="Powell A.J."/>
            <person name="Barry K."/>
            <person name="Miller A.N."/>
            <person name="Grigoriev I.V."/>
            <person name="Debuchy R."/>
            <person name="Gladieux P."/>
            <person name="Hiltunen Thoren M."/>
            <person name="Johannesson H."/>
        </authorList>
    </citation>
    <scope>NUCLEOTIDE SEQUENCE</scope>
    <source>
        <strain evidence="2">PSN293</strain>
    </source>
</reference>